<protein>
    <submittedName>
        <fullName evidence="2">Ovule protein</fullName>
    </submittedName>
</protein>
<evidence type="ECO:0000313" key="2">
    <source>
        <dbReference type="WBParaSite" id="Minc3s00607g15034"/>
    </source>
</evidence>
<dbReference type="Proteomes" id="UP000887563">
    <property type="component" value="Unplaced"/>
</dbReference>
<reference evidence="2" key="1">
    <citation type="submission" date="2022-11" db="UniProtKB">
        <authorList>
            <consortium name="WormBaseParasite"/>
        </authorList>
    </citation>
    <scope>IDENTIFICATION</scope>
</reference>
<dbReference type="AlphaFoldDB" id="A0A914LKM3"/>
<evidence type="ECO:0000313" key="1">
    <source>
        <dbReference type="Proteomes" id="UP000887563"/>
    </source>
</evidence>
<sequence>MKKILLYTFKEKGRGWDGRLCLQRKLGSFISPYLHLFEFFLVLPTFEYYCLTAYLSSFLCAKKSLVNSD</sequence>
<keyword evidence="1" id="KW-1185">Reference proteome</keyword>
<proteinExistence type="predicted"/>
<accession>A0A914LKM3</accession>
<dbReference type="WBParaSite" id="Minc3s00607g15034">
    <property type="protein sequence ID" value="Minc3s00607g15034"/>
    <property type="gene ID" value="Minc3s00607g15034"/>
</dbReference>
<name>A0A914LKM3_MELIC</name>
<organism evidence="1 2">
    <name type="scientific">Meloidogyne incognita</name>
    <name type="common">Southern root-knot nematode worm</name>
    <name type="synonym">Oxyuris incognita</name>
    <dbReference type="NCBI Taxonomy" id="6306"/>
    <lineage>
        <taxon>Eukaryota</taxon>
        <taxon>Metazoa</taxon>
        <taxon>Ecdysozoa</taxon>
        <taxon>Nematoda</taxon>
        <taxon>Chromadorea</taxon>
        <taxon>Rhabditida</taxon>
        <taxon>Tylenchina</taxon>
        <taxon>Tylenchomorpha</taxon>
        <taxon>Tylenchoidea</taxon>
        <taxon>Meloidogynidae</taxon>
        <taxon>Meloidogyninae</taxon>
        <taxon>Meloidogyne</taxon>
        <taxon>Meloidogyne incognita group</taxon>
    </lineage>
</organism>